<keyword evidence="3" id="KW-0328">Glycosyltransferase</keyword>
<gene>
    <name evidence="7" type="ORF">A2876_05295</name>
</gene>
<dbReference type="GO" id="GO:0016757">
    <property type="term" value="F:glycosyltransferase activity"/>
    <property type="evidence" value="ECO:0007669"/>
    <property type="project" value="UniProtKB-KW"/>
</dbReference>
<comment type="caution">
    <text evidence="7">The sequence shown here is derived from an EMBL/GenBank/DDBJ whole genome shotgun (WGS) entry which is preliminary data.</text>
</comment>
<dbReference type="Pfam" id="PF00535">
    <property type="entry name" value="Glycos_transf_2"/>
    <property type="match status" value="1"/>
</dbReference>
<sequence>MSQKFTISIGIPALNEEANIGYLLQDLLKQKVGNSLLLKEITVYSDTSTDQTENIVKRFHKNHSFIKLIVGKARVGKGGGMNSIISTTSSDVLIILDADIQVRDKFFIERIAASIVSGKADLTSVLQKELPPRTFLEKIVFAGMKIKNDIYWSYNQGQNLYTCHGHARAFSKRLYQNLRFPEIPGEDAFSYLYCVYNGYSYKFNSPPQTWYKLPNSYADHDKQSQRFLNSIKQQEKFFPPEFVRQQYHLPVPMSLAIVLKHLINNPIYSSLYLLVLTVSQVKSLFYRNYNFAIWDLVTSSKTIRN</sequence>
<dbReference type="InterPro" id="IPR029044">
    <property type="entry name" value="Nucleotide-diphossugar_trans"/>
</dbReference>
<keyword evidence="5" id="KW-0460">Magnesium</keyword>
<dbReference type="Gene3D" id="3.90.550.10">
    <property type="entry name" value="Spore Coat Polysaccharide Biosynthesis Protein SpsA, Chain A"/>
    <property type="match status" value="1"/>
</dbReference>
<feature type="domain" description="Glycosyltransferase 2-like" evidence="6">
    <location>
        <begin position="8"/>
        <end position="177"/>
    </location>
</feature>
<comment type="cofactor">
    <cofactor evidence="1">
        <name>Mg(2+)</name>
        <dbReference type="ChEBI" id="CHEBI:18420"/>
    </cofactor>
</comment>
<evidence type="ECO:0000256" key="2">
    <source>
        <dbReference type="ARBA" id="ARBA00006739"/>
    </source>
</evidence>
<name>A0A1F4YE87_9BACT</name>
<organism evidence="7 8">
    <name type="scientific">Candidatus Amesbacteria bacterium RIFCSPHIGHO2_01_FULL_48_32b</name>
    <dbReference type="NCBI Taxonomy" id="1797253"/>
    <lineage>
        <taxon>Bacteria</taxon>
        <taxon>Candidatus Amesiibacteriota</taxon>
    </lineage>
</organism>
<dbReference type="SUPFAM" id="SSF53448">
    <property type="entry name" value="Nucleotide-diphospho-sugar transferases"/>
    <property type="match status" value="1"/>
</dbReference>
<accession>A0A1F4YE87</accession>
<protein>
    <recommendedName>
        <fullName evidence="6">Glycosyltransferase 2-like domain-containing protein</fullName>
    </recommendedName>
</protein>
<comment type="similarity">
    <text evidence="2">Belongs to the glycosyltransferase 2 family.</text>
</comment>
<dbReference type="EMBL" id="MEXH01000018">
    <property type="protein sequence ID" value="OGC92300.1"/>
    <property type="molecule type" value="Genomic_DNA"/>
</dbReference>
<evidence type="ECO:0000313" key="8">
    <source>
        <dbReference type="Proteomes" id="UP000178176"/>
    </source>
</evidence>
<evidence type="ECO:0000256" key="1">
    <source>
        <dbReference type="ARBA" id="ARBA00001946"/>
    </source>
</evidence>
<evidence type="ECO:0000259" key="6">
    <source>
        <dbReference type="Pfam" id="PF00535"/>
    </source>
</evidence>
<dbReference type="Proteomes" id="UP000178176">
    <property type="component" value="Unassembled WGS sequence"/>
</dbReference>
<keyword evidence="4" id="KW-0808">Transferase</keyword>
<dbReference type="InterPro" id="IPR001173">
    <property type="entry name" value="Glyco_trans_2-like"/>
</dbReference>
<dbReference type="PANTHER" id="PTHR48090:SF10">
    <property type="entry name" value="GLUCOSYL-3-PHOSPHOGLYCERATE SYNTHASE"/>
    <property type="match status" value="1"/>
</dbReference>
<evidence type="ECO:0000313" key="7">
    <source>
        <dbReference type="EMBL" id="OGC92300.1"/>
    </source>
</evidence>
<proteinExistence type="inferred from homology"/>
<dbReference type="InterPro" id="IPR050256">
    <property type="entry name" value="Glycosyltransferase_2"/>
</dbReference>
<dbReference type="AlphaFoldDB" id="A0A1F4YE87"/>
<reference evidence="7 8" key="1">
    <citation type="journal article" date="2016" name="Nat. Commun.">
        <title>Thousands of microbial genomes shed light on interconnected biogeochemical processes in an aquifer system.</title>
        <authorList>
            <person name="Anantharaman K."/>
            <person name="Brown C.T."/>
            <person name="Hug L.A."/>
            <person name="Sharon I."/>
            <person name="Castelle C.J."/>
            <person name="Probst A.J."/>
            <person name="Thomas B.C."/>
            <person name="Singh A."/>
            <person name="Wilkins M.J."/>
            <person name="Karaoz U."/>
            <person name="Brodie E.L."/>
            <person name="Williams K.H."/>
            <person name="Hubbard S.S."/>
            <person name="Banfield J.F."/>
        </authorList>
    </citation>
    <scope>NUCLEOTIDE SEQUENCE [LARGE SCALE GENOMIC DNA]</scope>
</reference>
<evidence type="ECO:0000256" key="5">
    <source>
        <dbReference type="ARBA" id="ARBA00022842"/>
    </source>
</evidence>
<dbReference type="PANTHER" id="PTHR48090">
    <property type="entry name" value="UNDECAPRENYL-PHOSPHATE 4-DEOXY-4-FORMAMIDO-L-ARABINOSE TRANSFERASE-RELATED"/>
    <property type="match status" value="1"/>
</dbReference>
<evidence type="ECO:0000256" key="4">
    <source>
        <dbReference type="ARBA" id="ARBA00022679"/>
    </source>
</evidence>
<evidence type="ECO:0000256" key="3">
    <source>
        <dbReference type="ARBA" id="ARBA00022676"/>
    </source>
</evidence>